<dbReference type="AlphaFoldDB" id="A0A178CKH3"/>
<dbReference type="GeneID" id="34592478"/>
<keyword evidence="5" id="KW-0349">Heme</keyword>
<name>A0A178CKH3_9EURO</name>
<organism evidence="7 8">
    <name type="scientific">Fonsecaea nubica</name>
    <dbReference type="NCBI Taxonomy" id="856822"/>
    <lineage>
        <taxon>Eukaryota</taxon>
        <taxon>Fungi</taxon>
        <taxon>Dikarya</taxon>
        <taxon>Ascomycota</taxon>
        <taxon>Pezizomycotina</taxon>
        <taxon>Eurotiomycetes</taxon>
        <taxon>Chaetothyriomycetidae</taxon>
        <taxon>Chaetothyriales</taxon>
        <taxon>Herpotrichiellaceae</taxon>
        <taxon>Fonsecaea</taxon>
    </lineage>
</organism>
<dbReference type="PANTHER" id="PTHR46300:SF4">
    <property type="entry name" value="CYTOCHROME P450 98A3"/>
    <property type="match status" value="1"/>
</dbReference>
<accession>A0A178CKH3</accession>
<dbReference type="GO" id="GO:0004497">
    <property type="term" value="F:monooxygenase activity"/>
    <property type="evidence" value="ECO:0007669"/>
    <property type="project" value="InterPro"/>
</dbReference>
<evidence type="ECO:0008006" key="9">
    <source>
        <dbReference type="Google" id="ProtNLM"/>
    </source>
</evidence>
<keyword evidence="3" id="KW-0560">Oxidoreductase</keyword>
<dbReference type="Gene3D" id="1.10.630.10">
    <property type="entry name" value="Cytochrome P450"/>
    <property type="match status" value="1"/>
</dbReference>
<sequence length="574" mass="64780">MLLTPFSVLVVTPALALLSGILIVLYQWVDVLIRRRRLPPGPFPLPLVGNLFQLPREKQWCKLEEWSKVYNSPIITYWEGCKATIVCNDAWTISELNDRRANIYSSRPYKTVTGKLFGLYDMNQAGLPYGDRWRLHRRLTHAATNASIVHNYQPFQGQEAKILVNDCLERPESFVDAVDRYTVSVVSTIAWGRRIRAYDDPVLRVAQAFVGSSSLALPGRCWTEAIPILADMPNCLNTLPAMMKTLATSSNKYFYALCEEGAKQPEDNFAKRLIREGEDGLGRIDIANLTGNFMGAGVDTTSSSLLSCILAMCLFPDVQAKAHVELDRVVGQDRSPAWSDENQLEFIYALVQETLRWRPVFPLGGPQHCPIQDDEYQGYRIPKGTPILGNLYAINRNPREYPEPLEFRPERFIGDLERPYPNKKGHNVFGWGRRVCSGESLAQQSLFFTIACLLWAFEIRPGLDKDVSFCSSTNIFDTKKVTPKGDNSKRLTCETKQGKELKLDPEAYNNMQVNRPLPFKARFIPRSQKIAKIIKDDAAAATEFLKKYDGETKVTKENAQSVALEAVTPAIEKA</sequence>
<evidence type="ECO:0000313" key="8">
    <source>
        <dbReference type="Proteomes" id="UP000185904"/>
    </source>
</evidence>
<dbReference type="PANTHER" id="PTHR46300">
    <property type="entry name" value="P450, PUTATIVE (EUROFUNG)-RELATED-RELATED"/>
    <property type="match status" value="1"/>
</dbReference>
<comment type="similarity">
    <text evidence="1">Belongs to the cytochrome P450 family.</text>
</comment>
<dbReference type="GO" id="GO:0005506">
    <property type="term" value="F:iron ion binding"/>
    <property type="evidence" value="ECO:0007669"/>
    <property type="project" value="InterPro"/>
</dbReference>
<dbReference type="PRINTS" id="PR00463">
    <property type="entry name" value="EP450I"/>
</dbReference>
<dbReference type="PRINTS" id="PR00385">
    <property type="entry name" value="P450"/>
</dbReference>
<dbReference type="GO" id="GO:0016705">
    <property type="term" value="F:oxidoreductase activity, acting on paired donors, with incorporation or reduction of molecular oxygen"/>
    <property type="evidence" value="ECO:0007669"/>
    <property type="project" value="InterPro"/>
</dbReference>
<dbReference type="InterPro" id="IPR002401">
    <property type="entry name" value="Cyt_P450_E_grp-I"/>
</dbReference>
<dbReference type="CDD" id="cd11065">
    <property type="entry name" value="CYP64-like"/>
    <property type="match status" value="1"/>
</dbReference>
<keyword evidence="4 5" id="KW-0408">Iron</keyword>
<dbReference type="SUPFAM" id="SSF48264">
    <property type="entry name" value="Cytochrome P450"/>
    <property type="match status" value="1"/>
</dbReference>
<protein>
    <recommendedName>
        <fullName evidence="9">Cytochrome P450</fullName>
    </recommendedName>
</protein>
<reference evidence="7 8" key="1">
    <citation type="submission" date="2016-03" db="EMBL/GenBank/DDBJ databases">
        <title>The draft genome sequence of Fonsecaea nubica causative agent of cutaneous subcutaneous infection in human host.</title>
        <authorList>
            <person name="Costa F."/>
            <person name="Sybren D.H."/>
            <person name="Raittz R.T."/>
            <person name="Weiss V.A."/>
            <person name="Leao A.C."/>
            <person name="Gomes R."/>
            <person name="De Souza E.M."/>
            <person name="Pedrosa F.O."/>
            <person name="Steffens M.B."/>
            <person name="Bombassaro A."/>
            <person name="Tadra-Sfeir M.Z."/>
            <person name="Moreno L.F."/>
            <person name="Najafzadeh M.J."/>
            <person name="Felipe M.S."/>
            <person name="Teixeira M."/>
            <person name="Sun J."/>
            <person name="Xi L."/>
            <person name="Castro M.A."/>
            <person name="Vicente V.A."/>
        </authorList>
    </citation>
    <scope>NUCLEOTIDE SEQUENCE [LARGE SCALE GENOMIC DNA]</scope>
    <source>
        <strain evidence="7 8">CBS 269.64</strain>
    </source>
</reference>
<evidence type="ECO:0000256" key="1">
    <source>
        <dbReference type="ARBA" id="ARBA00010617"/>
    </source>
</evidence>
<dbReference type="InterPro" id="IPR036396">
    <property type="entry name" value="Cyt_P450_sf"/>
</dbReference>
<comment type="cofactor">
    <cofactor evidence="5">
        <name>heme</name>
        <dbReference type="ChEBI" id="CHEBI:30413"/>
    </cofactor>
</comment>
<evidence type="ECO:0000256" key="6">
    <source>
        <dbReference type="SAM" id="Phobius"/>
    </source>
</evidence>
<evidence type="ECO:0000256" key="4">
    <source>
        <dbReference type="ARBA" id="ARBA00023004"/>
    </source>
</evidence>
<evidence type="ECO:0000256" key="3">
    <source>
        <dbReference type="ARBA" id="ARBA00023002"/>
    </source>
</evidence>
<comment type="caution">
    <text evidence="7">The sequence shown here is derived from an EMBL/GenBank/DDBJ whole genome shotgun (WGS) entry which is preliminary data.</text>
</comment>
<evidence type="ECO:0000256" key="5">
    <source>
        <dbReference type="PIRSR" id="PIRSR602401-1"/>
    </source>
</evidence>
<keyword evidence="6" id="KW-0472">Membrane</keyword>
<feature type="binding site" description="axial binding residue" evidence="5">
    <location>
        <position position="436"/>
    </location>
    <ligand>
        <name>heme</name>
        <dbReference type="ChEBI" id="CHEBI:30413"/>
    </ligand>
    <ligandPart>
        <name>Fe</name>
        <dbReference type="ChEBI" id="CHEBI:18248"/>
    </ligandPart>
</feature>
<dbReference type="GO" id="GO:0020037">
    <property type="term" value="F:heme binding"/>
    <property type="evidence" value="ECO:0007669"/>
    <property type="project" value="InterPro"/>
</dbReference>
<evidence type="ECO:0000256" key="2">
    <source>
        <dbReference type="ARBA" id="ARBA00022723"/>
    </source>
</evidence>
<feature type="transmembrane region" description="Helical" evidence="6">
    <location>
        <begin position="6"/>
        <end position="29"/>
    </location>
</feature>
<dbReference type="InterPro" id="IPR001128">
    <property type="entry name" value="Cyt_P450"/>
</dbReference>
<keyword evidence="2 5" id="KW-0479">Metal-binding</keyword>
<dbReference type="RefSeq" id="XP_022496714.1">
    <property type="nucleotide sequence ID" value="XM_022647350.1"/>
</dbReference>
<dbReference type="OrthoDB" id="1470350at2759"/>
<gene>
    <name evidence="7" type="ORF">AYO20_09078</name>
</gene>
<keyword evidence="6" id="KW-1133">Transmembrane helix</keyword>
<dbReference type="Proteomes" id="UP000185904">
    <property type="component" value="Unassembled WGS sequence"/>
</dbReference>
<dbReference type="Pfam" id="PF00067">
    <property type="entry name" value="p450"/>
    <property type="match status" value="1"/>
</dbReference>
<dbReference type="InterPro" id="IPR050364">
    <property type="entry name" value="Cytochrome_P450_fung"/>
</dbReference>
<proteinExistence type="inferred from homology"/>
<keyword evidence="6" id="KW-0812">Transmembrane</keyword>
<dbReference type="EMBL" id="LVCJ01000079">
    <property type="protein sequence ID" value="OAL29786.1"/>
    <property type="molecule type" value="Genomic_DNA"/>
</dbReference>
<keyword evidence="8" id="KW-1185">Reference proteome</keyword>
<evidence type="ECO:0000313" key="7">
    <source>
        <dbReference type="EMBL" id="OAL29786.1"/>
    </source>
</evidence>